<keyword evidence="2" id="KW-1185">Reference proteome</keyword>
<organism evidence="1 2">
    <name type="scientific">Clostridium gallinarum</name>
    <dbReference type="NCBI Taxonomy" id="2762246"/>
    <lineage>
        <taxon>Bacteria</taxon>
        <taxon>Bacillati</taxon>
        <taxon>Bacillota</taxon>
        <taxon>Clostridia</taxon>
        <taxon>Eubacteriales</taxon>
        <taxon>Clostridiaceae</taxon>
        <taxon>Clostridium</taxon>
    </lineage>
</organism>
<evidence type="ECO:0000313" key="1">
    <source>
        <dbReference type="EMBL" id="MBD7913795.1"/>
    </source>
</evidence>
<comment type="caution">
    <text evidence="1">The sequence shown here is derived from an EMBL/GenBank/DDBJ whole genome shotgun (WGS) entry which is preliminary data.</text>
</comment>
<accession>A0ABR8Q058</accession>
<evidence type="ECO:0000313" key="2">
    <source>
        <dbReference type="Proteomes" id="UP000640335"/>
    </source>
</evidence>
<sequence>MINIKNEDLLKATPEYEEYDKNEAKLTVEELRENGLIKCGGCCSTKGGKSSCGCGSRK</sequence>
<protein>
    <recommendedName>
        <fullName evidence="3">Lantibiotic</fullName>
    </recommendedName>
</protein>
<gene>
    <name evidence="1" type="ORF">H9660_01395</name>
</gene>
<evidence type="ECO:0008006" key="3">
    <source>
        <dbReference type="Google" id="ProtNLM"/>
    </source>
</evidence>
<dbReference type="EMBL" id="JACSQZ010000003">
    <property type="protein sequence ID" value="MBD7913795.1"/>
    <property type="molecule type" value="Genomic_DNA"/>
</dbReference>
<dbReference type="Proteomes" id="UP000640335">
    <property type="component" value="Unassembled WGS sequence"/>
</dbReference>
<dbReference type="RefSeq" id="WP_191747798.1">
    <property type="nucleotide sequence ID" value="NZ_JACSQZ010000003.1"/>
</dbReference>
<reference evidence="1 2" key="1">
    <citation type="submission" date="2020-08" db="EMBL/GenBank/DDBJ databases">
        <title>A Genomic Blueprint of the Chicken Gut Microbiome.</title>
        <authorList>
            <person name="Gilroy R."/>
            <person name="Ravi A."/>
            <person name="Getino M."/>
            <person name="Pursley I."/>
            <person name="Horton D.L."/>
            <person name="Alikhan N.-F."/>
            <person name="Baker D."/>
            <person name="Gharbi K."/>
            <person name="Hall N."/>
            <person name="Watson M."/>
            <person name="Adriaenssens E.M."/>
            <person name="Foster-Nyarko E."/>
            <person name="Jarju S."/>
            <person name="Secka A."/>
            <person name="Antonio M."/>
            <person name="Oren A."/>
            <person name="Chaudhuri R."/>
            <person name="La Ragione R.M."/>
            <person name="Hildebrand F."/>
            <person name="Pallen M.J."/>
        </authorList>
    </citation>
    <scope>NUCLEOTIDE SEQUENCE [LARGE SCALE GENOMIC DNA]</scope>
    <source>
        <strain evidence="1 2">Sa3CUN1</strain>
    </source>
</reference>
<name>A0ABR8Q058_9CLOT</name>
<proteinExistence type="predicted"/>